<feature type="transmembrane region" description="Helical" evidence="1">
    <location>
        <begin position="134"/>
        <end position="153"/>
    </location>
</feature>
<organism evidence="2 3">
    <name type="scientific">Williamsia sterculiae</name>
    <dbReference type="NCBI Taxonomy" id="1344003"/>
    <lineage>
        <taxon>Bacteria</taxon>
        <taxon>Bacillati</taxon>
        <taxon>Actinomycetota</taxon>
        <taxon>Actinomycetes</taxon>
        <taxon>Mycobacteriales</taxon>
        <taxon>Nocardiaceae</taxon>
        <taxon>Williamsia</taxon>
    </lineage>
</organism>
<dbReference type="Proteomes" id="UP000186218">
    <property type="component" value="Unassembled WGS sequence"/>
</dbReference>
<protein>
    <recommendedName>
        <fullName evidence="4">DUF1453 domain-containing protein</fullName>
    </recommendedName>
</protein>
<name>A0A1N7F515_9NOCA</name>
<reference evidence="2 3" key="1">
    <citation type="submission" date="2017-01" db="EMBL/GenBank/DDBJ databases">
        <authorList>
            <person name="Mah S.A."/>
            <person name="Swanson W.J."/>
            <person name="Moy G.W."/>
            <person name="Vacquier V.D."/>
        </authorList>
    </citation>
    <scope>NUCLEOTIDE SEQUENCE [LARGE SCALE GENOMIC DNA]</scope>
    <source>
        <strain evidence="2 3">CPCC 203464</strain>
    </source>
</reference>
<keyword evidence="1" id="KW-0812">Transmembrane</keyword>
<evidence type="ECO:0000256" key="1">
    <source>
        <dbReference type="SAM" id="Phobius"/>
    </source>
</evidence>
<feature type="transmembrane region" description="Helical" evidence="1">
    <location>
        <begin position="60"/>
        <end position="82"/>
    </location>
</feature>
<dbReference type="OrthoDB" id="3700731at2"/>
<gene>
    <name evidence="2" type="ORF">SAMN05445060_1807</name>
</gene>
<feature type="transmembrane region" description="Helical" evidence="1">
    <location>
        <begin position="6"/>
        <end position="25"/>
    </location>
</feature>
<dbReference type="AlphaFoldDB" id="A0A1N7F515"/>
<evidence type="ECO:0000313" key="3">
    <source>
        <dbReference type="Proteomes" id="UP000186218"/>
    </source>
</evidence>
<accession>A0A1N7F515</accession>
<evidence type="ECO:0008006" key="4">
    <source>
        <dbReference type="Google" id="ProtNLM"/>
    </source>
</evidence>
<sequence length="182" mass="19338">MSDFVQALLISGGIFTVVVLTQYGTHALTAKAIIRPLLMVAGVGYFYLKDAPTDATSLRVYAVGAAVGLVFAGIAAAVTRVVRTSDGNLATRCGLGFVAIWLIAVVARLGFVWSVENVASFHNWFGVQMITHHISVDTVAPFFVIWALTMVLGRTLIIQARTRLTAPVHTPAAIAPQVTAVS</sequence>
<keyword evidence="1" id="KW-0472">Membrane</keyword>
<keyword evidence="3" id="KW-1185">Reference proteome</keyword>
<keyword evidence="1" id="KW-1133">Transmembrane helix</keyword>
<evidence type="ECO:0000313" key="2">
    <source>
        <dbReference type="EMBL" id="SIR95376.1"/>
    </source>
</evidence>
<dbReference type="EMBL" id="FTNT01000004">
    <property type="protein sequence ID" value="SIR95376.1"/>
    <property type="molecule type" value="Genomic_DNA"/>
</dbReference>
<feature type="transmembrane region" description="Helical" evidence="1">
    <location>
        <begin position="94"/>
        <end position="114"/>
    </location>
</feature>
<proteinExistence type="predicted"/>
<dbReference type="RefSeq" id="WP_076478665.1">
    <property type="nucleotide sequence ID" value="NZ_FTNT01000004.1"/>
</dbReference>